<evidence type="ECO:0000313" key="3">
    <source>
        <dbReference type="Proteomes" id="UP000800097"/>
    </source>
</evidence>
<dbReference type="Proteomes" id="UP000800097">
    <property type="component" value="Unassembled WGS sequence"/>
</dbReference>
<feature type="region of interest" description="Disordered" evidence="1">
    <location>
        <begin position="1"/>
        <end position="156"/>
    </location>
</feature>
<feature type="compositionally biased region" description="Low complexity" evidence="1">
    <location>
        <begin position="17"/>
        <end position="35"/>
    </location>
</feature>
<keyword evidence="3" id="KW-1185">Reference proteome</keyword>
<feature type="compositionally biased region" description="Basic residues" evidence="1">
    <location>
        <begin position="68"/>
        <end position="86"/>
    </location>
</feature>
<organism evidence="2 3">
    <name type="scientific">Westerdykella ornata</name>
    <dbReference type="NCBI Taxonomy" id="318751"/>
    <lineage>
        <taxon>Eukaryota</taxon>
        <taxon>Fungi</taxon>
        <taxon>Dikarya</taxon>
        <taxon>Ascomycota</taxon>
        <taxon>Pezizomycotina</taxon>
        <taxon>Dothideomycetes</taxon>
        <taxon>Pleosporomycetidae</taxon>
        <taxon>Pleosporales</taxon>
        <taxon>Sporormiaceae</taxon>
        <taxon>Westerdykella</taxon>
    </lineage>
</organism>
<dbReference type="AlphaFoldDB" id="A0A6A6J8B4"/>
<evidence type="ECO:0000256" key="1">
    <source>
        <dbReference type="SAM" id="MobiDB-lite"/>
    </source>
</evidence>
<gene>
    <name evidence="2" type="ORF">EI97DRAFT_213768</name>
</gene>
<name>A0A6A6J8B4_WESOR</name>
<dbReference type="GeneID" id="54546969"/>
<protein>
    <submittedName>
        <fullName evidence="2">Uncharacterized protein</fullName>
    </submittedName>
</protein>
<dbReference type="RefSeq" id="XP_033649942.1">
    <property type="nucleotide sequence ID" value="XM_033793794.1"/>
</dbReference>
<reference evidence="2" key="1">
    <citation type="journal article" date="2020" name="Stud. Mycol.">
        <title>101 Dothideomycetes genomes: a test case for predicting lifestyles and emergence of pathogens.</title>
        <authorList>
            <person name="Haridas S."/>
            <person name="Albert R."/>
            <person name="Binder M."/>
            <person name="Bloem J."/>
            <person name="Labutti K."/>
            <person name="Salamov A."/>
            <person name="Andreopoulos B."/>
            <person name="Baker S."/>
            <person name="Barry K."/>
            <person name="Bills G."/>
            <person name="Bluhm B."/>
            <person name="Cannon C."/>
            <person name="Castanera R."/>
            <person name="Culley D."/>
            <person name="Daum C."/>
            <person name="Ezra D."/>
            <person name="Gonzalez J."/>
            <person name="Henrissat B."/>
            <person name="Kuo A."/>
            <person name="Liang C."/>
            <person name="Lipzen A."/>
            <person name="Lutzoni F."/>
            <person name="Magnuson J."/>
            <person name="Mondo S."/>
            <person name="Nolan M."/>
            <person name="Ohm R."/>
            <person name="Pangilinan J."/>
            <person name="Park H.-J."/>
            <person name="Ramirez L."/>
            <person name="Alfaro M."/>
            <person name="Sun H."/>
            <person name="Tritt A."/>
            <person name="Yoshinaga Y."/>
            <person name="Zwiers L.-H."/>
            <person name="Turgeon B."/>
            <person name="Goodwin S."/>
            <person name="Spatafora J."/>
            <person name="Crous P."/>
            <person name="Grigoriev I."/>
        </authorList>
    </citation>
    <scope>NUCLEOTIDE SEQUENCE</scope>
    <source>
        <strain evidence="2">CBS 379.55</strain>
    </source>
</reference>
<evidence type="ECO:0000313" key="2">
    <source>
        <dbReference type="EMBL" id="KAF2272403.1"/>
    </source>
</evidence>
<feature type="compositionally biased region" description="Low complexity" evidence="1">
    <location>
        <begin position="99"/>
        <end position="109"/>
    </location>
</feature>
<dbReference type="OrthoDB" id="5089392at2759"/>
<accession>A0A6A6J8B4</accession>
<sequence length="181" mass="19533">MPSTPSTTPFQPPPPIRTSTVASQSSSSDAMSPGSGTFSPAYPPHGRATVASPTETKFFDAIVSCVRGHSRSRSRSRNGRHSRSRSRSPMLNAPPEQLTSSPSKSSTSTQGAGVRKPQLQSRHASAGSHGSIPAAARPRKSESPLPRRTSSDMWRGRHSNEWLFGGWSVRETARDIVRRKS</sequence>
<dbReference type="EMBL" id="ML986522">
    <property type="protein sequence ID" value="KAF2272403.1"/>
    <property type="molecule type" value="Genomic_DNA"/>
</dbReference>
<proteinExistence type="predicted"/>